<dbReference type="PRINTS" id="PR00507">
    <property type="entry name" value="N12N6MTFRASE"/>
</dbReference>
<evidence type="ECO:0000256" key="5">
    <source>
        <dbReference type="ARBA" id="ARBA00022691"/>
    </source>
</evidence>
<dbReference type="Gene3D" id="3.40.50.150">
    <property type="entry name" value="Vaccinia Virus protein VP39"/>
    <property type="match status" value="1"/>
</dbReference>
<keyword evidence="3 8" id="KW-0489">Methyltransferase</keyword>
<name>A0A0M6XNI6_9RHOB</name>
<evidence type="ECO:0000313" key="9">
    <source>
        <dbReference type="Proteomes" id="UP000048908"/>
    </source>
</evidence>
<dbReference type="AlphaFoldDB" id="A0A0M6XNI6"/>
<evidence type="ECO:0000313" key="8">
    <source>
        <dbReference type="EMBL" id="CTQ31675.1"/>
    </source>
</evidence>
<dbReference type="GO" id="GO:0009007">
    <property type="term" value="F:site-specific DNA-methyltransferase (adenine-specific) activity"/>
    <property type="evidence" value="ECO:0007669"/>
    <property type="project" value="UniProtKB-EC"/>
</dbReference>
<organism evidence="8 9">
    <name type="scientific">Jannaschia rubra</name>
    <dbReference type="NCBI Taxonomy" id="282197"/>
    <lineage>
        <taxon>Bacteria</taxon>
        <taxon>Pseudomonadati</taxon>
        <taxon>Pseudomonadota</taxon>
        <taxon>Alphaproteobacteria</taxon>
        <taxon>Rhodobacterales</taxon>
        <taxon>Roseobacteraceae</taxon>
        <taxon>Jannaschia</taxon>
    </lineage>
</organism>
<protein>
    <recommendedName>
        <fullName evidence="2">site-specific DNA-methyltransferase (adenine-specific)</fullName>
        <ecNumber evidence="2">2.1.1.72</ecNumber>
    </recommendedName>
</protein>
<dbReference type="PANTHER" id="PTHR33841:SF5">
    <property type="entry name" value="DNA METHYLASE (MODIFICATION METHYLASE) (METHYLTRANSFERASE)-RELATED"/>
    <property type="match status" value="1"/>
</dbReference>
<dbReference type="PANTHER" id="PTHR33841">
    <property type="entry name" value="DNA METHYLTRANSFERASE YEEA-RELATED"/>
    <property type="match status" value="1"/>
</dbReference>
<dbReference type="GO" id="GO:0003677">
    <property type="term" value="F:DNA binding"/>
    <property type="evidence" value="ECO:0007669"/>
    <property type="project" value="InterPro"/>
</dbReference>
<dbReference type="InterPro" id="IPR029063">
    <property type="entry name" value="SAM-dependent_MTases_sf"/>
</dbReference>
<keyword evidence="9" id="KW-1185">Reference proteome</keyword>
<gene>
    <name evidence="8" type="ORF">JAN5088_00433</name>
</gene>
<dbReference type="Pfam" id="PF02384">
    <property type="entry name" value="N6_Mtase"/>
    <property type="match status" value="1"/>
</dbReference>
<dbReference type="Proteomes" id="UP000048908">
    <property type="component" value="Unassembled WGS sequence"/>
</dbReference>
<keyword evidence="5" id="KW-0949">S-adenosyl-L-methionine</keyword>
<keyword evidence="4 8" id="KW-0808">Transferase</keyword>
<dbReference type="STRING" id="282197.SAMN04488517_1197"/>
<dbReference type="InterPro" id="IPR050953">
    <property type="entry name" value="N4_N6_ade-DNA_methylase"/>
</dbReference>
<dbReference type="InterPro" id="IPR003356">
    <property type="entry name" value="DNA_methylase_A-5"/>
</dbReference>
<comment type="similarity">
    <text evidence="1">Belongs to the N(4)/N(6)-methyltransferase family.</text>
</comment>
<evidence type="ECO:0000259" key="7">
    <source>
        <dbReference type="Pfam" id="PF02384"/>
    </source>
</evidence>
<evidence type="ECO:0000256" key="2">
    <source>
        <dbReference type="ARBA" id="ARBA00011900"/>
    </source>
</evidence>
<sequence length="1152" mass="127301">MYGPLRDLFVEVLGYPSKDVDIDIAGARGRPDLTVFAPGAIANAKVSWIVLEAKEQHGVCRKAARRAALFAEKSKYITADTAWFVMVDPTTLVARRADQGENAASDIVLDLATLTYDEFLDRFAALKAEVAGVPQRLKRFREGDLSLIDRDALTGSGDELAESIARNAFYDGLEDTTRQLQAAALSALTAIRDKRNRLNDEVAEFSDRFHGHIFKPYPVSVEGHPKGREETIEHGRAAHTLNRSLAANPALARLTLSALPAFAERTGIDLDKEADKLDKFFATETANLILARILLIRFLEGHSFFDIETPDGSEMRRYLCNGGVAAFQGMRDYFNAHYTRLLEDAYRQGAQVYAAAFRETEHDWVLDLADDTLSRTIEWAMFRFARFDFTTIRGDILTGIYDRFLDPAQRKAQGEYYSPPTIARYMLDRLDLTPEDTILDPACGSGTFLIERYQQAVGEDADRGLASYADACAVIERTAGNDLNPFSAVLTQIQLLFHLLSFGPQVRDEGFPAIRVAERANSLIPTSLRDQSTTRWGDIDVPGYAAVVGNPPYQRPERGQPLDDAAQAHFEQPITVDGVAHDGISTGRDAYNLFIYRALNDWLEPAVQPVGEDNENTADTRPGKLAFILPLNFCAAEKSADLRRLFAPGGRWTITEIVDMELIWRHVFDARVLPMILFAEARTPRDTDTVIVRNADETSVIPSATGRKTRPTFDLAASPEAHIAYADLFTPEGRIATRMTPARAPIIARLRTLPPLSNAAKRYWTKRKGGFRAVDVEPTGIGQAHWTESRMISDGVARRGTGTENSPNGVDIYKGENIRTADLAGAPVFTGLDVENLSTPAFWRNGLRELMPNRVWCLPILEQVPVAAPLDPQTQAVTNTATVFVPRPDLETFPFDLLLTSRLYGWVTLLSLRASYQDMLRGHLYPSIIASLPWSENLAAAEAALEALRDPFLNACRARFDAAQELDRQAATLPLVPLKTAFKTHATKIDKLVASAAFDDGEPVLVTLQPEDPSDPLTVALSEEGHSVPMPNPLLANRLRLGLALAQAKGTEIKKSTLPTLPVPEDAAAEAALTALLASLDPLAVESEVQARVDEIDQVVGTALGLTPDEINFIQTDMRDDPFLSRVRPRYPFFTPAQRGRRTSLESSSRYE</sequence>
<comment type="catalytic activity">
    <reaction evidence="6">
        <text>a 2'-deoxyadenosine in DNA + S-adenosyl-L-methionine = an N(6)-methyl-2'-deoxyadenosine in DNA + S-adenosyl-L-homocysteine + H(+)</text>
        <dbReference type="Rhea" id="RHEA:15197"/>
        <dbReference type="Rhea" id="RHEA-COMP:12418"/>
        <dbReference type="Rhea" id="RHEA-COMP:12419"/>
        <dbReference type="ChEBI" id="CHEBI:15378"/>
        <dbReference type="ChEBI" id="CHEBI:57856"/>
        <dbReference type="ChEBI" id="CHEBI:59789"/>
        <dbReference type="ChEBI" id="CHEBI:90615"/>
        <dbReference type="ChEBI" id="CHEBI:90616"/>
        <dbReference type="EC" id="2.1.1.72"/>
    </reaction>
</comment>
<evidence type="ECO:0000256" key="6">
    <source>
        <dbReference type="ARBA" id="ARBA00047942"/>
    </source>
</evidence>
<dbReference type="GO" id="GO:0008170">
    <property type="term" value="F:N-methyltransferase activity"/>
    <property type="evidence" value="ECO:0007669"/>
    <property type="project" value="InterPro"/>
</dbReference>
<evidence type="ECO:0000256" key="1">
    <source>
        <dbReference type="ARBA" id="ARBA00006594"/>
    </source>
</evidence>
<dbReference type="GO" id="GO:0032259">
    <property type="term" value="P:methylation"/>
    <property type="evidence" value="ECO:0007669"/>
    <property type="project" value="UniProtKB-KW"/>
</dbReference>
<dbReference type="SUPFAM" id="SSF53335">
    <property type="entry name" value="S-adenosyl-L-methionine-dependent methyltransferases"/>
    <property type="match status" value="1"/>
</dbReference>
<proteinExistence type="inferred from homology"/>
<accession>A0A0M6XNI6</accession>
<feature type="domain" description="DNA methylase adenine-specific" evidence="7">
    <location>
        <begin position="395"/>
        <end position="498"/>
    </location>
</feature>
<dbReference type="EC" id="2.1.1.72" evidence="2"/>
<dbReference type="EMBL" id="CXPG01000010">
    <property type="protein sequence ID" value="CTQ31675.1"/>
    <property type="molecule type" value="Genomic_DNA"/>
</dbReference>
<evidence type="ECO:0000256" key="3">
    <source>
        <dbReference type="ARBA" id="ARBA00022603"/>
    </source>
</evidence>
<reference evidence="8 9" key="1">
    <citation type="submission" date="2015-07" db="EMBL/GenBank/DDBJ databases">
        <authorList>
            <person name="Noorani M."/>
        </authorList>
    </citation>
    <scope>NUCLEOTIDE SEQUENCE [LARGE SCALE GENOMIC DNA]</scope>
    <source>
        <strain evidence="8 9">CECT 5088</strain>
    </source>
</reference>
<evidence type="ECO:0000256" key="4">
    <source>
        <dbReference type="ARBA" id="ARBA00022679"/>
    </source>
</evidence>